<accession>A0AAD4PK28</accession>
<evidence type="ECO:0000313" key="3">
    <source>
        <dbReference type="Proteomes" id="UP001200034"/>
    </source>
</evidence>
<protein>
    <submittedName>
        <fullName evidence="2">Uncharacterized protein</fullName>
    </submittedName>
</protein>
<comment type="caution">
    <text evidence="2">The sequence shown here is derived from an EMBL/GenBank/DDBJ whole genome shotgun (WGS) entry which is preliminary data.</text>
</comment>
<name>A0AAD4PK28_9MUSC</name>
<dbReference type="EMBL" id="JAJJHW010002585">
    <property type="protein sequence ID" value="KAH8371270.1"/>
    <property type="molecule type" value="Genomic_DNA"/>
</dbReference>
<proteinExistence type="predicted"/>
<keyword evidence="1" id="KW-0472">Membrane</keyword>
<organism evidence="2 3">
    <name type="scientific">Drosophila rubida</name>
    <dbReference type="NCBI Taxonomy" id="30044"/>
    <lineage>
        <taxon>Eukaryota</taxon>
        <taxon>Metazoa</taxon>
        <taxon>Ecdysozoa</taxon>
        <taxon>Arthropoda</taxon>
        <taxon>Hexapoda</taxon>
        <taxon>Insecta</taxon>
        <taxon>Pterygota</taxon>
        <taxon>Neoptera</taxon>
        <taxon>Endopterygota</taxon>
        <taxon>Diptera</taxon>
        <taxon>Brachycera</taxon>
        <taxon>Muscomorpha</taxon>
        <taxon>Ephydroidea</taxon>
        <taxon>Drosophilidae</taxon>
        <taxon>Drosophila</taxon>
    </lineage>
</organism>
<gene>
    <name evidence="2" type="ORF">KR093_006774</name>
</gene>
<keyword evidence="1" id="KW-1133">Transmembrane helix</keyword>
<dbReference type="Proteomes" id="UP001200034">
    <property type="component" value="Unassembled WGS sequence"/>
</dbReference>
<reference evidence="2" key="1">
    <citation type="journal article" date="2021" name="Mol. Ecol. Resour.">
        <title>Phylogenomic analyses of the genus Drosophila reveals genomic signals of climate adaptation.</title>
        <authorList>
            <person name="Li F."/>
            <person name="Rane R.V."/>
            <person name="Luria V."/>
            <person name="Xiong Z."/>
            <person name="Chen J."/>
            <person name="Li Z."/>
            <person name="Catullo R.A."/>
            <person name="Griffin P.C."/>
            <person name="Schiffer M."/>
            <person name="Pearce S."/>
            <person name="Lee S.F."/>
            <person name="McElroy K."/>
            <person name="Stocker A."/>
            <person name="Shirriffs J."/>
            <person name="Cockerell F."/>
            <person name="Coppin C."/>
            <person name="Sgro C.M."/>
            <person name="Karger A."/>
            <person name="Cain J.W."/>
            <person name="Weber J.A."/>
            <person name="Santpere G."/>
            <person name="Kirschner M.W."/>
            <person name="Hoffmann A.A."/>
            <person name="Oakeshott J.G."/>
            <person name="Zhang G."/>
        </authorList>
    </citation>
    <scope>NUCLEOTIDE SEQUENCE</scope>
    <source>
        <strain evidence="2">BGI-SZ-2011g</strain>
    </source>
</reference>
<feature type="transmembrane region" description="Helical" evidence="1">
    <location>
        <begin position="115"/>
        <end position="140"/>
    </location>
</feature>
<evidence type="ECO:0000313" key="2">
    <source>
        <dbReference type="EMBL" id="KAH8371270.1"/>
    </source>
</evidence>
<feature type="transmembrane region" description="Helical" evidence="1">
    <location>
        <begin position="152"/>
        <end position="174"/>
    </location>
</feature>
<feature type="transmembrane region" description="Helical" evidence="1">
    <location>
        <begin position="58"/>
        <end position="83"/>
    </location>
</feature>
<dbReference type="AlphaFoldDB" id="A0AAD4PK28"/>
<sequence length="210" mass="24972">MPNRREGTVENMTIIMVLLRIFLTILYLWLMLFAAAVIPEINRVTTGHLWFKTHETFVQYSSMLSIDGFTVPIVTALILLMLYRLYKCCRCNFFGWVYYTDTIRSGDKVPFDTKLLFYFGPYLMLFLLYWISSVCYIFKILEFCAEPTKNRSALYCQIIMSLLFKLLVLSNMLIRCNRCFAILKQFDKETRDYLLNSHNFGEHLNLFFQH</sequence>
<keyword evidence="1" id="KW-0812">Transmembrane</keyword>
<keyword evidence="3" id="KW-1185">Reference proteome</keyword>
<evidence type="ECO:0000256" key="1">
    <source>
        <dbReference type="SAM" id="Phobius"/>
    </source>
</evidence>
<feature type="transmembrane region" description="Helical" evidence="1">
    <location>
        <begin position="12"/>
        <end position="38"/>
    </location>
</feature>